<reference evidence="1" key="1">
    <citation type="journal article" date="2020" name="Stud. Mycol.">
        <title>101 Dothideomycetes genomes: a test case for predicting lifestyles and emergence of pathogens.</title>
        <authorList>
            <person name="Haridas S."/>
            <person name="Albert R."/>
            <person name="Binder M."/>
            <person name="Bloem J."/>
            <person name="Labutti K."/>
            <person name="Salamov A."/>
            <person name="Andreopoulos B."/>
            <person name="Baker S."/>
            <person name="Barry K."/>
            <person name="Bills G."/>
            <person name="Bluhm B."/>
            <person name="Cannon C."/>
            <person name="Castanera R."/>
            <person name="Culley D."/>
            <person name="Daum C."/>
            <person name="Ezra D."/>
            <person name="Gonzalez J."/>
            <person name="Henrissat B."/>
            <person name="Kuo A."/>
            <person name="Liang C."/>
            <person name="Lipzen A."/>
            <person name="Lutzoni F."/>
            <person name="Magnuson J."/>
            <person name="Mondo S."/>
            <person name="Nolan M."/>
            <person name="Ohm R."/>
            <person name="Pangilinan J."/>
            <person name="Park H.-J."/>
            <person name="Ramirez L."/>
            <person name="Alfaro M."/>
            <person name="Sun H."/>
            <person name="Tritt A."/>
            <person name="Yoshinaga Y."/>
            <person name="Zwiers L.-H."/>
            <person name="Turgeon B."/>
            <person name="Goodwin S."/>
            <person name="Spatafora J."/>
            <person name="Crous P."/>
            <person name="Grigoriev I."/>
        </authorList>
    </citation>
    <scope>NUCLEOTIDE SEQUENCE</scope>
    <source>
        <strain evidence="1">CBS 133067</strain>
    </source>
</reference>
<comment type="caution">
    <text evidence="1">The sequence shown here is derived from an EMBL/GenBank/DDBJ whole genome shotgun (WGS) entry which is preliminary data.</text>
</comment>
<dbReference type="OrthoDB" id="2824656at2759"/>
<name>A0A9P4IGJ4_9PEZI</name>
<dbReference type="Proteomes" id="UP000799772">
    <property type="component" value="Unassembled WGS sequence"/>
</dbReference>
<dbReference type="EMBL" id="ML978126">
    <property type="protein sequence ID" value="KAF2098888.1"/>
    <property type="molecule type" value="Genomic_DNA"/>
</dbReference>
<protein>
    <submittedName>
        <fullName evidence="1">Uncharacterized protein</fullName>
    </submittedName>
</protein>
<gene>
    <name evidence="1" type="ORF">NA57DRAFT_56526</name>
</gene>
<proteinExistence type="predicted"/>
<organism evidence="1 2">
    <name type="scientific">Rhizodiscina lignyota</name>
    <dbReference type="NCBI Taxonomy" id="1504668"/>
    <lineage>
        <taxon>Eukaryota</taxon>
        <taxon>Fungi</taxon>
        <taxon>Dikarya</taxon>
        <taxon>Ascomycota</taxon>
        <taxon>Pezizomycotina</taxon>
        <taxon>Dothideomycetes</taxon>
        <taxon>Pleosporomycetidae</taxon>
        <taxon>Aulographales</taxon>
        <taxon>Rhizodiscinaceae</taxon>
        <taxon>Rhizodiscina</taxon>
    </lineage>
</organism>
<evidence type="ECO:0000313" key="1">
    <source>
        <dbReference type="EMBL" id="KAF2098888.1"/>
    </source>
</evidence>
<sequence length="231" mass="26037">MAFVSEVLRFILPRSATSQSAFQQLRKTVAEKGSIKAQYFGYVLINEGLPRPKPDNQMCWCIEWPEGSTFRRSKQFRAALTEISQSPVTSLLFKFREDTKGDTTKALESPVTEFAIINLAPNAPRFEESFEKSMHKTYVDCYLAEGFVGGGWGYALNSNDSNGEEISDAETEQTALDEDKRMLAYYCLGWDSVEAHHVFEKGEVFAVEIAKLKPHFGPGTGAFYANFEKHE</sequence>
<evidence type="ECO:0000313" key="2">
    <source>
        <dbReference type="Proteomes" id="UP000799772"/>
    </source>
</evidence>
<dbReference type="AlphaFoldDB" id="A0A9P4IGJ4"/>
<keyword evidence="2" id="KW-1185">Reference proteome</keyword>
<accession>A0A9P4IGJ4</accession>